<feature type="chain" id="PRO_5020622592" description="TRAP-type C4-dicarboxylate transport system substrate-binding protein" evidence="1">
    <location>
        <begin position="33"/>
        <end position="376"/>
    </location>
</feature>
<name>A0A4Q7ZDH9_9GAMM</name>
<organism evidence="2 3">
    <name type="scientific">Fluviicoccus keumensis</name>
    <dbReference type="NCBI Taxonomy" id="1435465"/>
    <lineage>
        <taxon>Bacteria</taxon>
        <taxon>Pseudomonadati</taxon>
        <taxon>Pseudomonadota</taxon>
        <taxon>Gammaproteobacteria</taxon>
        <taxon>Moraxellales</taxon>
        <taxon>Moraxellaceae</taxon>
        <taxon>Fluviicoccus</taxon>
    </lineage>
</organism>
<dbReference type="InterPro" id="IPR045758">
    <property type="entry name" value="AdeT1/2"/>
</dbReference>
<dbReference type="Gene3D" id="3.40.190.170">
    <property type="entry name" value="Bacterial extracellular solute-binding protein, family 7"/>
    <property type="match status" value="1"/>
</dbReference>
<dbReference type="RefSeq" id="WP_130410358.1">
    <property type="nucleotide sequence ID" value="NZ_SHKX01000001.1"/>
</dbReference>
<evidence type="ECO:0008006" key="4">
    <source>
        <dbReference type="Google" id="ProtNLM"/>
    </source>
</evidence>
<dbReference type="Proteomes" id="UP000292423">
    <property type="component" value="Unassembled WGS sequence"/>
</dbReference>
<dbReference type="AlphaFoldDB" id="A0A4Q7ZDH9"/>
<dbReference type="SUPFAM" id="SSF53850">
    <property type="entry name" value="Periplasmic binding protein-like II"/>
    <property type="match status" value="1"/>
</dbReference>
<keyword evidence="3" id="KW-1185">Reference proteome</keyword>
<dbReference type="InterPro" id="IPR038404">
    <property type="entry name" value="TRAP_DctP_sf"/>
</dbReference>
<gene>
    <name evidence="2" type="ORF">EV700_0052</name>
</gene>
<comment type="caution">
    <text evidence="2">The sequence shown here is derived from an EMBL/GenBank/DDBJ whole genome shotgun (WGS) entry which is preliminary data.</text>
</comment>
<evidence type="ECO:0000313" key="2">
    <source>
        <dbReference type="EMBL" id="RZU48261.1"/>
    </source>
</evidence>
<evidence type="ECO:0000256" key="1">
    <source>
        <dbReference type="SAM" id="SignalP"/>
    </source>
</evidence>
<dbReference type="OrthoDB" id="6716943at2"/>
<keyword evidence="1" id="KW-0732">Signal</keyword>
<proteinExistence type="predicted"/>
<feature type="signal peptide" evidence="1">
    <location>
        <begin position="1"/>
        <end position="32"/>
    </location>
</feature>
<reference evidence="2 3" key="1">
    <citation type="submission" date="2019-02" db="EMBL/GenBank/DDBJ databases">
        <title>Genomic Encyclopedia of Type Strains, Phase IV (KMG-IV): sequencing the most valuable type-strain genomes for metagenomic binning, comparative biology and taxonomic classification.</title>
        <authorList>
            <person name="Goeker M."/>
        </authorList>
    </citation>
    <scope>NUCLEOTIDE SEQUENCE [LARGE SCALE GENOMIC DNA]</scope>
    <source>
        <strain evidence="2 3">DSM 105135</strain>
    </source>
</reference>
<dbReference type="Pfam" id="PF19582">
    <property type="entry name" value="AdeT1_2"/>
    <property type="match status" value="1"/>
</dbReference>
<sequence length="376" mass="41867">MLKRLSACLPGLLGALALSAALTAVPSAPAHATEIMAIAKDLKPGEDGLPPPLDKPLHVSVCLFDILGKNGELYNRAKDLVLIARRWNVYTEIQVFTDERIAAENFKAGQCDAAGISTLRARQFNSFIGSVDSVGGVPSYEHMRVLLKTLLDPKLIPLSITEPYQIVGVLPVGALYVMVRDKQINSIEKAAGKKIAVLDWDKSQAEMVQKLGAQPVASDITNFAGKFNNGQVDIVAAPAIAFRPLELYKGLGTQGAIYKFPLAQITGSLVINRDRIKQKLPDLDQKMMSLRAVSLKFMDEFLDELFTYIDKQEKDIPAKYWMELNPADEKRYKIMMREARIQMTKDGYYDPRMMKVLKKIRCKMEPTNPECSMTDE</sequence>
<evidence type="ECO:0000313" key="3">
    <source>
        <dbReference type="Proteomes" id="UP000292423"/>
    </source>
</evidence>
<accession>A0A4Q7ZDH9</accession>
<protein>
    <recommendedName>
        <fullName evidence="4">TRAP-type C4-dicarboxylate transport system substrate-binding protein</fullName>
    </recommendedName>
</protein>
<dbReference type="EMBL" id="SHKX01000001">
    <property type="protein sequence ID" value="RZU48261.1"/>
    <property type="molecule type" value="Genomic_DNA"/>
</dbReference>